<dbReference type="RefSeq" id="WP_285233598.1">
    <property type="nucleotide sequence ID" value="NZ_CP116346.1"/>
</dbReference>
<evidence type="ECO:0000313" key="2">
    <source>
        <dbReference type="Proteomes" id="UP001177769"/>
    </source>
</evidence>
<keyword evidence="2" id="KW-1185">Reference proteome</keyword>
<dbReference type="EMBL" id="CP116346">
    <property type="protein sequence ID" value="WIT12500.1"/>
    <property type="molecule type" value="Genomic_DNA"/>
</dbReference>
<dbReference type="Proteomes" id="UP001177769">
    <property type="component" value="Chromosome"/>
</dbReference>
<accession>A0AA95SPM7</accession>
<proteinExistence type="predicted"/>
<organism evidence="1 2">
    <name type="scientific">Paucibacter sediminis</name>
    <dbReference type="NCBI Taxonomy" id="3019553"/>
    <lineage>
        <taxon>Bacteria</taxon>
        <taxon>Pseudomonadati</taxon>
        <taxon>Pseudomonadota</taxon>
        <taxon>Betaproteobacteria</taxon>
        <taxon>Burkholderiales</taxon>
        <taxon>Sphaerotilaceae</taxon>
        <taxon>Roseateles</taxon>
    </lineage>
</organism>
<gene>
    <name evidence="1" type="ORF">PFX98_02535</name>
</gene>
<protein>
    <submittedName>
        <fullName evidence="1">Uncharacterized protein</fullName>
    </submittedName>
</protein>
<dbReference type="AlphaFoldDB" id="A0AA95SPM7"/>
<reference evidence="1" key="1">
    <citation type="submission" date="2023-01" db="EMBL/GenBank/DDBJ databases">
        <title>Whole genome sequence of Paucibacter sp. S2-9 isolated from pond sediment.</title>
        <authorList>
            <person name="Jung J.Y."/>
        </authorList>
    </citation>
    <scope>NUCLEOTIDE SEQUENCE</scope>
    <source>
        <strain evidence="1">S2-9</strain>
    </source>
</reference>
<dbReference type="KEGG" id="pais:PFX98_02535"/>
<evidence type="ECO:0000313" key="1">
    <source>
        <dbReference type="EMBL" id="WIT12500.1"/>
    </source>
</evidence>
<name>A0AA95SPM7_9BURK</name>
<sequence>MARKSRSTQQQQLQALAGECGNAPEGIVIDSLKTGLDQAADQREQQDQAARSETLEHLALYHAQCDDAAKACYYLCRSLGLARQQEPGEPTLELLFELLGALADLPADLGASAQAEPVGEADGLGVFELCHQLAAARELTQAAWDQAEQSELTDAACPTAPAHALH</sequence>